<protein>
    <recommendedName>
        <fullName evidence="5 13">Malto-oligosyltrehalose trehalohydrolase</fullName>
        <shortName evidence="14">MTHase</shortName>
        <ecNumber evidence="4 13">3.2.1.141</ecNumber>
    </recommendedName>
    <alternativeName>
        <fullName evidence="11 14">4-alpha-D-((1-&gt;4)-alpha-D-glucano)trehalose trehalohydrolase</fullName>
    </alternativeName>
    <alternativeName>
        <fullName evidence="10 14">Maltooligosyl trehalose trehalohydrolase</fullName>
    </alternativeName>
</protein>
<dbReference type="CDD" id="cd11325">
    <property type="entry name" value="AmyAc_GTHase"/>
    <property type="match status" value="1"/>
</dbReference>
<evidence type="ECO:0000256" key="13">
    <source>
        <dbReference type="NCBIfam" id="TIGR02402"/>
    </source>
</evidence>
<dbReference type="CDD" id="cd02853">
    <property type="entry name" value="E_set_MTHase_like_N"/>
    <property type="match status" value="1"/>
</dbReference>
<comment type="catalytic activity">
    <reaction evidence="12 14">
        <text>hydrolysis of (1-&gt;4)-alpha-D-glucosidic linkage in 4-alpha-D-[(1-&gt;4)-alpha-D-glucanosyl]n trehalose to yield trehalose and (1-&gt;4)-alpha-D-glucan.</text>
        <dbReference type="EC" id="3.2.1.141"/>
    </reaction>
</comment>
<dbReference type="InterPro" id="IPR044901">
    <property type="entry name" value="Trehalose_TreZ_E-set_sf"/>
</dbReference>
<dbReference type="InterPro" id="IPR006047">
    <property type="entry name" value="GH13_cat_dom"/>
</dbReference>
<keyword evidence="7 14" id="KW-0378">Hydrolase</keyword>
<dbReference type="GO" id="GO:0005737">
    <property type="term" value="C:cytoplasm"/>
    <property type="evidence" value="ECO:0007669"/>
    <property type="project" value="UniProtKB-SubCell"/>
</dbReference>
<dbReference type="SUPFAM" id="SSF51445">
    <property type="entry name" value="(Trans)glycosidases"/>
    <property type="match status" value="1"/>
</dbReference>
<feature type="site" description="Transition state stabilizer" evidence="17">
    <location>
        <position position="393"/>
    </location>
</feature>
<name>A0A318SQ22_9RHOB</name>
<feature type="binding site" evidence="16">
    <location>
        <begin position="392"/>
        <end position="397"/>
    </location>
    <ligand>
        <name>substrate</name>
    </ligand>
</feature>
<reference evidence="20 21" key="1">
    <citation type="submission" date="2018-06" db="EMBL/GenBank/DDBJ databases">
        <title>Genomic Encyclopedia of Type Strains, Phase III (KMG-III): the genomes of soil and plant-associated and newly described type strains.</title>
        <authorList>
            <person name="Whitman W."/>
        </authorList>
    </citation>
    <scope>NUCLEOTIDE SEQUENCE [LARGE SCALE GENOMIC DNA]</scope>
    <source>
        <strain evidence="20 21">CECT 9025</strain>
    </source>
</reference>
<evidence type="ECO:0000256" key="12">
    <source>
        <dbReference type="ARBA" id="ARBA00034013"/>
    </source>
</evidence>
<dbReference type="Gene3D" id="3.20.20.80">
    <property type="entry name" value="Glycosidases"/>
    <property type="match status" value="1"/>
</dbReference>
<dbReference type="GO" id="GO:0033942">
    <property type="term" value="F:4-alpha-D-(1-&gt;4)-alpha-D-glucanotrehalose trehalohydrolase activity"/>
    <property type="evidence" value="ECO:0007669"/>
    <property type="project" value="UniProtKB-EC"/>
</dbReference>
<dbReference type="Gene3D" id="2.60.40.10">
    <property type="entry name" value="Immunoglobulins"/>
    <property type="match status" value="1"/>
</dbReference>
<evidence type="ECO:0000256" key="2">
    <source>
        <dbReference type="ARBA" id="ARBA00005199"/>
    </source>
</evidence>
<sequence>MVNETTGGSPAARRIGSRWGAHPGDDGAWDFGLWAPGQDSVALDLDGARHEMTKGDDGFWRASVTAKAGQSYKFAIGGQSYPDPASRRQDGDVHAPSVLVDAAPRAGRDSWAGRPWAETVVYELHLGTFTPEGTFKAAAARMADLAETGITAVEIMPIAQWRGNRGWGYDGVLNYAPHPAYGTPDELHDLVEAAHAAGISVFLDVVYNHFGPDGAYIHAIAPEFFDEGRMTPWGAAIAFDKPAVRDFFMDSALYWLVEFNIDGLRFDAIHQIQDTVQPTFIVELAQRVREAGLPRPIHLITEDERNIVGYFENGVIDGTWNDDWHHSVHVSLTGESNDYYSDYAHDPVGDLVTCMAEGQVWQGKPRPGTDHLRGEPSGHLPWTCFVNANQNHDQVGNRLMGERLITLAGEDRAKTVHALLLCLPFIPMLFMGEEVGEEAPFMFFCDHDGELARMTREGRMKEFGFPPGSEDKMPDPNAAETMEACRPFKGDPARQDRWRAMTRQLLALRREKVVPLIASGRAGAAQVTRTSDRSVHAIWPFEAGQIECWLNIGTTPDQAPDVSGADHVVHDIASDPFAFAVKYS</sequence>
<accession>A0A318SQ22</accession>
<dbReference type="InterPro" id="IPR013783">
    <property type="entry name" value="Ig-like_fold"/>
</dbReference>
<gene>
    <name evidence="20" type="ORF">DFP88_103143</name>
</gene>
<organism evidence="20 21">
    <name type="scientific">Pseudoroseicyclus aestuarii</name>
    <dbReference type="NCBI Taxonomy" id="1795041"/>
    <lineage>
        <taxon>Bacteria</taxon>
        <taxon>Pseudomonadati</taxon>
        <taxon>Pseudomonadota</taxon>
        <taxon>Alphaproteobacteria</taxon>
        <taxon>Rhodobacterales</taxon>
        <taxon>Paracoccaceae</taxon>
        <taxon>Pseudoroseicyclus</taxon>
    </lineage>
</organism>
<evidence type="ECO:0000256" key="15">
    <source>
        <dbReference type="PIRSR" id="PIRSR006337-1"/>
    </source>
</evidence>
<dbReference type="UniPathway" id="UPA00299"/>
<comment type="caution">
    <text evidence="20">The sequence shown here is derived from an EMBL/GenBank/DDBJ whole genome shotgun (WGS) entry which is preliminary data.</text>
</comment>
<dbReference type="NCBIfam" id="TIGR02402">
    <property type="entry name" value="trehalose_TreZ"/>
    <property type="match status" value="1"/>
</dbReference>
<dbReference type="PIRSF" id="PIRSF006337">
    <property type="entry name" value="Trehalose_TreZ"/>
    <property type="match status" value="1"/>
</dbReference>
<evidence type="ECO:0000256" key="11">
    <source>
        <dbReference type="ARBA" id="ARBA00033284"/>
    </source>
</evidence>
<keyword evidence="6" id="KW-0963">Cytoplasm</keyword>
<comment type="pathway">
    <text evidence="2 14">Glycan biosynthesis; trehalose biosynthesis.</text>
</comment>
<feature type="domain" description="Glycosyl hydrolase family 13 catalytic" evidence="19">
    <location>
        <begin position="123"/>
        <end position="486"/>
    </location>
</feature>
<dbReference type="SUPFAM" id="SSF81296">
    <property type="entry name" value="E set domains"/>
    <property type="match status" value="1"/>
</dbReference>
<keyword evidence="8" id="KW-0119">Carbohydrate metabolism</keyword>
<evidence type="ECO:0000256" key="4">
    <source>
        <dbReference type="ARBA" id="ARBA00012268"/>
    </source>
</evidence>
<dbReference type="InterPro" id="IPR012768">
    <property type="entry name" value="Trehalose_TreZ"/>
</dbReference>
<evidence type="ECO:0000256" key="10">
    <source>
        <dbReference type="ARBA" id="ARBA00032057"/>
    </source>
</evidence>
<dbReference type="OrthoDB" id="9800174at2"/>
<evidence type="ECO:0000256" key="14">
    <source>
        <dbReference type="PIRNR" id="PIRNR006337"/>
    </source>
</evidence>
<feature type="binding site" evidence="16">
    <location>
        <begin position="265"/>
        <end position="270"/>
    </location>
    <ligand>
        <name>substrate</name>
    </ligand>
</feature>
<comment type="similarity">
    <text evidence="3 14">Belongs to the glycosyl hydrolase 13 family.</text>
</comment>
<dbReference type="GO" id="GO:0005992">
    <property type="term" value="P:trehalose biosynthetic process"/>
    <property type="evidence" value="ECO:0007669"/>
    <property type="project" value="UniProtKB-UniRule"/>
</dbReference>
<dbReference type="SMART" id="SM00642">
    <property type="entry name" value="Aamy"/>
    <property type="match status" value="1"/>
</dbReference>
<dbReference type="Proteomes" id="UP000248311">
    <property type="component" value="Unassembled WGS sequence"/>
</dbReference>
<feature type="binding site" evidence="16">
    <location>
        <begin position="322"/>
        <end position="326"/>
    </location>
    <ligand>
        <name>substrate</name>
    </ligand>
</feature>
<evidence type="ECO:0000256" key="18">
    <source>
        <dbReference type="SAM" id="MobiDB-lite"/>
    </source>
</evidence>
<dbReference type="InterPro" id="IPR017853">
    <property type="entry name" value="GH"/>
</dbReference>
<evidence type="ECO:0000259" key="19">
    <source>
        <dbReference type="SMART" id="SM00642"/>
    </source>
</evidence>
<dbReference type="EMBL" id="QJTE01000003">
    <property type="protein sequence ID" value="PYE83783.1"/>
    <property type="molecule type" value="Genomic_DNA"/>
</dbReference>
<dbReference type="PANTHER" id="PTHR43651:SF11">
    <property type="entry name" value="MALTO-OLIGOSYLTREHALOSE TREHALOHYDROLASE"/>
    <property type="match status" value="1"/>
</dbReference>
<dbReference type="EC" id="3.2.1.141" evidence="4 13"/>
<dbReference type="Pfam" id="PF02922">
    <property type="entry name" value="CBM_48"/>
    <property type="match status" value="1"/>
</dbReference>
<feature type="active site" description="Nucleophile" evidence="15">
    <location>
        <position position="267"/>
    </location>
</feature>
<feature type="region of interest" description="Disordered" evidence="18">
    <location>
        <begin position="1"/>
        <end position="20"/>
    </location>
</feature>
<comment type="subcellular location">
    <subcellularLocation>
        <location evidence="1 15">Cytoplasm</location>
    </subcellularLocation>
</comment>
<evidence type="ECO:0000313" key="21">
    <source>
        <dbReference type="Proteomes" id="UP000248311"/>
    </source>
</evidence>
<dbReference type="InterPro" id="IPR014756">
    <property type="entry name" value="Ig_E-set"/>
</dbReference>
<evidence type="ECO:0000256" key="9">
    <source>
        <dbReference type="ARBA" id="ARBA00023295"/>
    </source>
</evidence>
<evidence type="ECO:0000256" key="6">
    <source>
        <dbReference type="ARBA" id="ARBA00022490"/>
    </source>
</evidence>
<feature type="active site" description="Proton donor" evidence="15">
    <location>
        <position position="302"/>
    </location>
</feature>
<keyword evidence="9 14" id="KW-0326">Glycosidase</keyword>
<dbReference type="Pfam" id="PF00128">
    <property type="entry name" value="Alpha-amylase"/>
    <property type="match status" value="1"/>
</dbReference>
<dbReference type="RefSeq" id="WP_110814347.1">
    <property type="nucleotide sequence ID" value="NZ_QJTE01000003.1"/>
</dbReference>
<dbReference type="InterPro" id="IPR004193">
    <property type="entry name" value="Glyco_hydro_13_N"/>
</dbReference>
<evidence type="ECO:0000256" key="3">
    <source>
        <dbReference type="ARBA" id="ARBA00008061"/>
    </source>
</evidence>
<evidence type="ECO:0000256" key="1">
    <source>
        <dbReference type="ARBA" id="ARBA00004496"/>
    </source>
</evidence>
<evidence type="ECO:0000256" key="17">
    <source>
        <dbReference type="PIRSR" id="PIRSR006337-3"/>
    </source>
</evidence>
<evidence type="ECO:0000313" key="20">
    <source>
        <dbReference type="EMBL" id="PYE83783.1"/>
    </source>
</evidence>
<evidence type="ECO:0000256" key="8">
    <source>
        <dbReference type="ARBA" id="ARBA00023277"/>
    </source>
</evidence>
<dbReference type="PANTHER" id="PTHR43651">
    <property type="entry name" value="1,4-ALPHA-GLUCAN-BRANCHING ENZYME"/>
    <property type="match status" value="1"/>
</dbReference>
<evidence type="ECO:0000256" key="7">
    <source>
        <dbReference type="ARBA" id="ARBA00022801"/>
    </source>
</evidence>
<evidence type="ECO:0000256" key="5">
    <source>
        <dbReference type="ARBA" id="ARBA00015938"/>
    </source>
</evidence>
<dbReference type="AlphaFoldDB" id="A0A318SQ22"/>
<proteinExistence type="inferred from homology"/>
<dbReference type="Gene3D" id="1.10.10.760">
    <property type="entry name" value="E-set domains of sugar-utilizing enzymes"/>
    <property type="match status" value="1"/>
</dbReference>
<keyword evidence="21" id="KW-1185">Reference proteome</keyword>
<evidence type="ECO:0000256" key="16">
    <source>
        <dbReference type="PIRSR" id="PIRSR006337-2"/>
    </source>
</evidence>